<organism evidence="8 9">
    <name type="scientific">Pristionchus fissidentatus</name>
    <dbReference type="NCBI Taxonomy" id="1538716"/>
    <lineage>
        <taxon>Eukaryota</taxon>
        <taxon>Metazoa</taxon>
        <taxon>Ecdysozoa</taxon>
        <taxon>Nematoda</taxon>
        <taxon>Chromadorea</taxon>
        <taxon>Rhabditida</taxon>
        <taxon>Rhabditina</taxon>
        <taxon>Diplogasteromorpha</taxon>
        <taxon>Diplogasteroidea</taxon>
        <taxon>Neodiplogasteridae</taxon>
        <taxon>Pristionchus</taxon>
    </lineage>
</organism>
<dbReference type="GO" id="GO:0004672">
    <property type="term" value="F:protein kinase activity"/>
    <property type="evidence" value="ECO:0007669"/>
    <property type="project" value="InterPro"/>
</dbReference>
<evidence type="ECO:0000256" key="3">
    <source>
        <dbReference type="ARBA" id="ARBA00022741"/>
    </source>
</evidence>
<keyword evidence="5" id="KW-0141">cGMP biosynthesis</keyword>
<evidence type="ECO:0000256" key="2">
    <source>
        <dbReference type="ARBA" id="ARBA00012202"/>
    </source>
</evidence>
<keyword evidence="4" id="KW-0456">Lyase</keyword>
<evidence type="ECO:0000256" key="4">
    <source>
        <dbReference type="ARBA" id="ARBA00023239"/>
    </source>
</evidence>
<dbReference type="AlphaFoldDB" id="A0AAV5VX44"/>
<evidence type="ECO:0000259" key="7">
    <source>
        <dbReference type="PROSITE" id="PS50011"/>
    </source>
</evidence>
<keyword evidence="9" id="KW-1185">Reference proteome</keyword>
<dbReference type="Gene3D" id="1.10.510.10">
    <property type="entry name" value="Transferase(Phosphotransferase) domain 1"/>
    <property type="match status" value="1"/>
</dbReference>
<dbReference type="InterPro" id="IPR000719">
    <property type="entry name" value="Prot_kinase_dom"/>
</dbReference>
<reference evidence="8" key="1">
    <citation type="submission" date="2023-10" db="EMBL/GenBank/DDBJ databases">
        <title>Genome assembly of Pristionchus species.</title>
        <authorList>
            <person name="Yoshida K."/>
            <person name="Sommer R.J."/>
        </authorList>
    </citation>
    <scope>NUCLEOTIDE SEQUENCE</scope>
    <source>
        <strain evidence="8">RS5133</strain>
    </source>
</reference>
<protein>
    <recommendedName>
        <fullName evidence="2">guanylate cyclase</fullName>
        <ecNumber evidence="2">4.6.1.2</ecNumber>
    </recommendedName>
</protein>
<proteinExistence type="predicted"/>
<comment type="catalytic activity">
    <reaction evidence="1">
        <text>GTP = 3',5'-cyclic GMP + diphosphate</text>
        <dbReference type="Rhea" id="RHEA:13665"/>
        <dbReference type="ChEBI" id="CHEBI:33019"/>
        <dbReference type="ChEBI" id="CHEBI:37565"/>
        <dbReference type="ChEBI" id="CHEBI:57746"/>
        <dbReference type="EC" id="4.6.1.2"/>
    </reaction>
</comment>
<dbReference type="EMBL" id="BTSY01000004">
    <property type="protein sequence ID" value="GMT22512.1"/>
    <property type="molecule type" value="Genomic_DNA"/>
</dbReference>
<dbReference type="PANTHER" id="PTHR11920">
    <property type="entry name" value="GUANYLYL CYCLASE"/>
    <property type="match status" value="1"/>
</dbReference>
<dbReference type="PROSITE" id="PS50011">
    <property type="entry name" value="PROTEIN_KINASE_DOM"/>
    <property type="match status" value="1"/>
</dbReference>
<evidence type="ECO:0000256" key="6">
    <source>
        <dbReference type="SAM" id="Coils"/>
    </source>
</evidence>
<dbReference type="SUPFAM" id="SSF56112">
    <property type="entry name" value="Protein kinase-like (PK-like)"/>
    <property type="match status" value="1"/>
</dbReference>
<dbReference type="EC" id="4.6.1.2" evidence="2"/>
<comment type="caution">
    <text evidence="8">The sequence shown here is derived from an EMBL/GenBank/DDBJ whole genome shotgun (WGS) entry which is preliminary data.</text>
</comment>
<dbReference type="InterPro" id="IPR050401">
    <property type="entry name" value="Cyclic_nucleotide_synthase"/>
</dbReference>
<feature type="coiled-coil region" evidence="6">
    <location>
        <begin position="95"/>
        <end position="122"/>
    </location>
</feature>
<dbReference type="InterPro" id="IPR001245">
    <property type="entry name" value="Ser-Thr/Tyr_kinase_cat_dom"/>
</dbReference>
<dbReference type="Pfam" id="PF07714">
    <property type="entry name" value="PK_Tyr_Ser-Thr"/>
    <property type="match status" value="1"/>
</dbReference>
<keyword evidence="3" id="KW-0547">Nucleotide-binding</keyword>
<dbReference type="InterPro" id="IPR011009">
    <property type="entry name" value="Kinase-like_dom_sf"/>
</dbReference>
<dbReference type="GO" id="GO:0004016">
    <property type="term" value="F:adenylate cyclase activity"/>
    <property type="evidence" value="ECO:0007669"/>
    <property type="project" value="TreeGrafter"/>
</dbReference>
<sequence>MRRQLGDVYAFGMIMYEIIFRALPFPDSQDITELIDAVKDGNRVIKPTIQDHKVIHVDLESLIQDCWNGKPEMRPSLRRIKLNVETFLKVKGSLVDQMMRMMEQYANNLEKLVQERTGMLEDANIRADKLLSQLLPPSV</sequence>
<keyword evidence="6" id="KW-0175">Coiled coil</keyword>
<dbReference type="Gene3D" id="6.10.250.780">
    <property type="match status" value="1"/>
</dbReference>
<dbReference type="GO" id="GO:0004383">
    <property type="term" value="F:guanylate cyclase activity"/>
    <property type="evidence" value="ECO:0007669"/>
    <property type="project" value="UniProtKB-EC"/>
</dbReference>
<dbReference type="GO" id="GO:0007168">
    <property type="term" value="P:receptor guanylyl cyclase signaling pathway"/>
    <property type="evidence" value="ECO:0007669"/>
    <property type="project" value="TreeGrafter"/>
</dbReference>
<evidence type="ECO:0000256" key="5">
    <source>
        <dbReference type="ARBA" id="ARBA00023293"/>
    </source>
</evidence>
<evidence type="ECO:0000313" key="9">
    <source>
        <dbReference type="Proteomes" id="UP001432322"/>
    </source>
</evidence>
<dbReference type="GO" id="GO:0005886">
    <property type="term" value="C:plasma membrane"/>
    <property type="evidence" value="ECO:0007669"/>
    <property type="project" value="TreeGrafter"/>
</dbReference>
<name>A0AAV5VX44_9BILA</name>
<feature type="domain" description="Protein kinase" evidence="7">
    <location>
        <begin position="1"/>
        <end position="88"/>
    </location>
</feature>
<evidence type="ECO:0000256" key="1">
    <source>
        <dbReference type="ARBA" id="ARBA00001436"/>
    </source>
</evidence>
<dbReference type="GO" id="GO:0005524">
    <property type="term" value="F:ATP binding"/>
    <property type="evidence" value="ECO:0007669"/>
    <property type="project" value="InterPro"/>
</dbReference>
<accession>A0AAV5VX44</accession>
<gene>
    <name evidence="8" type="ORF">PFISCL1PPCAC_13809</name>
</gene>
<feature type="non-terminal residue" evidence="8">
    <location>
        <position position="139"/>
    </location>
</feature>
<dbReference type="GO" id="GO:0001653">
    <property type="term" value="F:peptide receptor activity"/>
    <property type="evidence" value="ECO:0007669"/>
    <property type="project" value="TreeGrafter"/>
</dbReference>
<dbReference type="Proteomes" id="UP001432322">
    <property type="component" value="Unassembled WGS sequence"/>
</dbReference>
<evidence type="ECO:0000313" key="8">
    <source>
        <dbReference type="EMBL" id="GMT22512.1"/>
    </source>
</evidence>
<dbReference type="PANTHER" id="PTHR11920:SF498">
    <property type="entry name" value="RECEPTOR-TYPE GUANYLATE CYCLASE GCY-8"/>
    <property type="match status" value="1"/>
</dbReference>